<feature type="transmembrane region" description="Helical" evidence="1">
    <location>
        <begin position="232"/>
        <end position="253"/>
    </location>
</feature>
<dbReference type="AlphaFoldDB" id="A0A7G7G9S3"/>
<keyword evidence="3" id="KW-1185">Reference proteome</keyword>
<keyword evidence="1" id="KW-0812">Transmembrane</keyword>
<reference evidence="2 3" key="1">
    <citation type="journal article" date="2018" name="Int. J. Syst. Evol. Microbiol.">
        <title>Adhaeribacter swui sp. nov., isolated from wet mud.</title>
        <authorList>
            <person name="Kim D.U."/>
            <person name="Kim K.W."/>
            <person name="Kang M.S."/>
            <person name="Kim J.Y."/>
            <person name="Jang J.H."/>
            <person name="Kim M.K."/>
        </authorList>
    </citation>
    <scope>NUCLEOTIDE SEQUENCE [LARGE SCALE GENOMIC DNA]</scope>
    <source>
        <strain evidence="2 3">KCTC 52873</strain>
    </source>
</reference>
<sequence length="258" mass="29372">MNNHFSFTRFSRLFAKHTAEHIRWYLMATAVLIGGMTLILGFLAYLQSYPINQEEQTLLFVFGLLGAGSIFTSTVLAHLGDKKKAMAALTLPASHLEKYLVAWLYSLPLFLVVFTASFYLVAFLVMTLDNPGNVPVKLISLFSSDNMVYLSFIAFAFIHGFALWGSVFFQKLQFIKSAFTFFVVMALLLLLNYHGLELLFNRDLAVAIPFDNIGFHDKNQYYYVELPESNKLLTRLLPLVLAVIFWVTAYFGLKEKQV</sequence>
<protein>
    <submittedName>
        <fullName evidence="2">Uncharacterized protein</fullName>
    </submittedName>
</protein>
<evidence type="ECO:0000256" key="1">
    <source>
        <dbReference type="SAM" id="Phobius"/>
    </source>
</evidence>
<organism evidence="2 3">
    <name type="scientific">Adhaeribacter swui</name>
    <dbReference type="NCBI Taxonomy" id="2086471"/>
    <lineage>
        <taxon>Bacteria</taxon>
        <taxon>Pseudomonadati</taxon>
        <taxon>Bacteroidota</taxon>
        <taxon>Cytophagia</taxon>
        <taxon>Cytophagales</taxon>
        <taxon>Hymenobacteraceae</taxon>
        <taxon>Adhaeribacter</taxon>
    </lineage>
</organism>
<evidence type="ECO:0000313" key="3">
    <source>
        <dbReference type="Proteomes" id="UP000515237"/>
    </source>
</evidence>
<dbReference type="EMBL" id="CP055156">
    <property type="protein sequence ID" value="QNF33907.1"/>
    <property type="molecule type" value="Genomic_DNA"/>
</dbReference>
<feature type="transmembrane region" description="Helical" evidence="1">
    <location>
        <begin position="24"/>
        <end position="46"/>
    </location>
</feature>
<dbReference type="RefSeq" id="WP_185270389.1">
    <property type="nucleotide sequence ID" value="NZ_CP055156.1"/>
</dbReference>
<dbReference type="KEGG" id="aswu:HUW51_14685"/>
<keyword evidence="1" id="KW-0472">Membrane</keyword>
<feature type="transmembrane region" description="Helical" evidence="1">
    <location>
        <begin position="148"/>
        <end position="169"/>
    </location>
</feature>
<gene>
    <name evidence="2" type="ORF">HUW51_14685</name>
</gene>
<proteinExistence type="predicted"/>
<evidence type="ECO:0000313" key="2">
    <source>
        <dbReference type="EMBL" id="QNF33907.1"/>
    </source>
</evidence>
<feature type="transmembrane region" description="Helical" evidence="1">
    <location>
        <begin position="100"/>
        <end position="128"/>
    </location>
</feature>
<feature type="transmembrane region" description="Helical" evidence="1">
    <location>
        <begin position="58"/>
        <end position="79"/>
    </location>
</feature>
<feature type="transmembrane region" description="Helical" evidence="1">
    <location>
        <begin position="178"/>
        <end position="196"/>
    </location>
</feature>
<dbReference type="Proteomes" id="UP000515237">
    <property type="component" value="Chromosome"/>
</dbReference>
<accession>A0A7G7G9S3</accession>
<name>A0A7G7G9S3_9BACT</name>
<keyword evidence="1" id="KW-1133">Transmembrane helix</keyword>